<dbReference type="HOGENOM" id="CLU_407616_0_0_0"/>
<dbReference type="Proteomes" id="UP000010798">
    <property type="component" value="Chromosome"/>
</dbReference>
<dbReference type="InterPro" id="IPR013784">
    <property type="entry name" value="Carb-bd-like_fold"/>
</dbReference>
<evidence type="ECO:0000313" key="1">
    <source>
        <dbReference type="EMBL" id="AGA30567.1"/>
    </source>
</evidence>
<dbReference type="EMBL" id="CP003364">
    <property type="protein sequence ID" value="AGA30567.1"/>
    <property type="molecule type" value="Genomic_DNA"/>
</dbReference>
<sequence>MPETMNPWESLRMRRFFPTLLIAVVSTTIVMAESAKTDMLEIHGRVLGPDGRPAAGVTISLIPLKEVAKPEILATSDTEGRYRLAVVKPSMGGPDGLDESWKQAKLVASVEGLGPDWIDIGKVPENGEWTPQLVKDDVPIEGAIADLGGQPLAGVTVTFQSLYATNDGSLDRFLADLKDNPFHFRERKLLPRSFWGTPPGVTPETKTDAQGRFRFTGIGRERLAMLKVKGPKLETLTIYALTRRDANLKALKHISAENREMMESGSKLPVIYPSRFHHLAAPSRPIVGTVRDKATKAPIPGMGVTIYSKDRESWAHVKTDQKGRYQVDGLPTAGRLRALAFPLEKEPDSPPYLKATRELTLDATAPEPVTIDFDLAKGILIQGRLTDAATGKPVRGTVTYLAFADNPFLKDVPEIGGDGPGVDTNADGSYTLVAIPGPGVLAGRADTDRFCAVRPEQFGRPADSEGCFDTAQMGLVSCDFFHHVVPVDPVKDAASMTVNIALDPGIVVRGSLVDQAGKPVEAATAYRLTALEFSEVLKDATFTATGLERSLPRPVWFFHPQRNLGRMVTLPGTDLGPLTVTLEPCGAFNGRIVDASGIPRPNVKVSASVEQKPVNWHHADTKTDSDGRFRITGLLTGLSYTLYAPAAQEINGLIVRPGEARDLGDIGPDTRASK</sequence>
<dbReference type="GO" id="GO:0030246">
    <property type="term" value="F:carbohydrate binding"/>
    <property type="evidence" value="ECO:0007669"/>
    <property type="project" value="InterPro"/>
</dbReference>
<organism evidence="1 2">
    <name type="scientific">Singulisphaera acidiphila (strain ATCC BAA-1392 / DSM 18658 / VKM B-2454 / MOB10)</name>
    <dbReference type="NCBI Taxonomy" id="886293"/>
    <lineage>
        <taxon>Bacteria</taxon>
        <taxon>Pseudomonadati</taxon>
        <taxon>Planctomycetota</taxon>
        <taxon>Planctomycetia</taxon>
        <taxon>Isosphaerales</taxon>
        <taxon>Isosphaeraceae</taxon>
        <taxon>Singulisphaera</taxon>
    </lineage>
</organism>
<dbReference type="eggNOG" id="COG1595">
    <property type="taxonomic scope" value="Bacteria"/>
</dbReference>
<name>L0DMT7_SINAD</name>
<gene>
    <name evidence="1" type="ordered locus">Sinac_6491</name>
</gene>
<proteinExistence type="predicted"/>
<protein>
    <recommendedName>
        <fullName evidence="3">Carboxypeptidase regulatory-like domain-containing protein</fullName>
    </recommendedName>
</protein>
<evidence type="ECO:0000313" key="2">
    <source>
        <dbReference type="Proteomes" id="UP000010798"/>
    </source>
</evidence>
<dbReference type="Gene3D" id="2.60.40.1120">
    <property type="entry name" value="Carboxypeptidase-like, regulatory domain"/>
    <property type="match status" value="1"/>
</dbReference>
<dbReference type="AlphaFoldDB" id="L0DMT7"/>
<accession>L0DMT7</accession>
<dbReference type="InterPro" id="IPR008969">
    <property type="entry name" value="CarboxyPept-like_regulatory"/>
</dbReference>
<dbReference type="SUPFAM" id="SSF49452">
    <property type="entry name" value="Starch-binding domain-like"/>
    <property type="match status" value="1"/>
</dbReference>
<dbReference type="KEGG" id="saci:Sinac_6491"/>
<evidence type="ECO:0008006" key="3">
    <source>
        <dbReference type="Google" id="ProtNLM"/>
    </source>
</evidence>
<keyword evidence="2" id="KW-1185">Reference proteome</keyword>
<dbReference type="Pfam" id="PF13620">
    <property type="entry name" value="CarboxypepD_reg"/>
    <property type="match status" value="1"/>
</dbReference>
<dbReference type="SUPFAM" id="SSF49464">
    <property type="entry name" value="Carboxypeptidase regulatory domain-like"/>
    <property type="match status" value="2"/>
</dbReference>
<reference evidence="1 2" key="1">
    <citation type="submission" date="2012-02" db="EMBL/GenBank/DDBJ databases">
        <title>Complete sequence of chromosome of Singulisphaera acidiphila DSM 18658.</title>
        <authorList>
            <consortium name="US DOE Joint Genome Institute (JGI-PGF)"/>
            <person name="Lucas S."/>
            <person name="Copeland A."/>
            <person name="Lapidus A."/>
            <person name="Glavina del Rio T."/>
            <person name="Dalin E."/>
            <person name="Tice H."/>
            <person name="Bruce D."/>
            <person name="Goodwin L."/>
            <person name="Pitluck S."/>
            <person name="Peters L."/>
            <person name="Ovchinnikova G."/>
            <person name="Chertkov O."/>
            <person name="Kyrpides N."/>
            <person name="Mavromatis K."/>
            <person name="Ivanova N."/>
            <person name="Brettin T."/>
            <person name="Detter J.C."/>
            <person name="Han C."/>
            <person name="Larimer F."/>
            <person name="Land M."/>
            <person name="Hauser L."/>
            <person name="Markowitz V."/>
            <person name="Cheng J.-F."/>
            <person name="Hugenholtz P."/>
            <person name="Woyke T."/>
            <person name="Wu D."/>
            <person name="Tindall B."/>
            <person name="Pomrenke H."/>
            <person name="Brambilla E."/>
            <person name="Klenk H.-P."/>
            <person name="Eisen J.A."/>
        </authorList>
    </citation>
    <scope>NUCLEOTIDE SEQUENCE [LARGE SCALE GENOMIC DNA]</scope>
    <source>
        <strain evidence="2">ATCC BAA-1392 / DSM 18658 / VKM B-2454 / MOB10</strain>
    </source>
</reference>